<dbReference type="PROSITE" id="PS51257">
    <property type="entry name" value="PROKAR_LIPOPROTEIN"/>
    <property type="match status" value="1"/>
</dbReference>
<evidence type="ECO:0000313" key="2">
    <source>
        <dbReference type="EMBL" id="MFC0224518.1"/>
    </source>
</evidence>
<proteinExistence type="predicted"/>
<dbReference type="RefSeq" id="WP_378520284.1">
    <property type="nucleotide sequence ID" value="NZ_CBCSDI010000068.1"/>
</dbReference>
<dbReference type="EMBL" id="JBHLXH010000002">
    <property type="protein sequence ID" value="MFC0224518.1"/>
    <property type="molecule type" value="Genomic_DNA"/>
</dbReference>
<evidence type="ECO:0008006" key="4">
    <source>
        <dbReference type="Google" id="ProtNLM"/>
    </source>
</evidence>
<accession>A0ABV6E699</accession>
<evidence type="ECO:0000313" key="3">
    <source>
        <dbReference type="Proteomes" id="UP001589698"/>
    </source>
</evidence>
<comment type="caution">
    <text evidence="2">The sequence shown here is derived from an EMBL/GenBank/DDBJ whole genome shotgun (WGS) entry which is preliminary data.</text>
</comment>
<keyword evidence="1" id="KW-0732">Signal</keyword>
<evidence type="ECO:0000256" key="1">
    <source>
        <dbReference type="SAM" id="SignalP"/>
    </source>
</evidence>
<dbReference type="Proteomes" id="UP001589698">
    <property type="component" value="Unassembled WGS sequence"/>
</dbReference>
<dbReference type="SUPFAM" id="SSF53822">
    <property type="entry name" value="Periplasmic binding protein-like I"/>
    <property type="match status" value="1"/>
</dbReference>
<gene>
    <name evidence="2" type="ORF">ACFFJG_18670</name>
</gene>
<keyword evidence="3" id="KW-1185">Reference proteome</keyword>
<feature type="chain" id="PRO_5045140409" description="Substrate-binding domain-containing protein" evidence="1">
    <location>
        <begin position="19"/>
        <end position="223"/>
    </location>
</feature>
<protein>
    <recommendedName>
        <fullName evidence="4">Substrate-binding domain-containing protein</fullName>
    </recommendedName>
</protein>
<organism evidence="2 3">
    <name type="scientific">Nocardioides zeicaulis</name>
    <dbReference type="NCBI Taxonomy" id="1776857"/>
    <lineage>
        <taxon>Bacteria</taxon>
        <taxon>Bacillati</taxon>
        <taxon>Actinomycetota</taxon>
        <taxon>Actinomycetes</taxon>
        <taxon>Propionibacteriales</taxon>
        <taxon>Nocardioidaceae</taxon>
        <taxon>Nocardioides</taxon>
    </lineage>
</organism>
<sequence length="223" mass="23099">MLRRLLPVVLLAATPALSACLGDEPTIALLVADGSSQSVDADLFTARVDATCDECRVRVYDAGGDADTQRSQVRQAQADSADVLVVEPVAGTPDATNDLPLVSVGGDVDGADAHVGLEEGQAPAGSGSTLDEARAVLLGEERSMTYVPTREMSDQAADVAVGLLAGAPRTDGEDVDGVPSWLFADEQVTVDTLTSVLVAQGVVTLAELCSGETEKRCERFGLR</sequence>
<dbReference type="InterPro" id="IPR028082">
    <property type="entry name" value="Peripla_BP_I"/>
</dbReference>
<feature type="signal peptide" evidence="1">
    <location>
        <begin position="1"/>
        <end position="18"/>
    </location>
</feature>
<name>A0ABV6E699_9ACTN</name>
<reference evidence="2 3" key="1">
    <citation type="submission" date="2024-09" db="EMBL/GenBank/DDBJ databases">
        <authorList>
            <person name="Sun Q."/>
            <person name="Mori K."/>
        </authorList>
    </citation>
    <scope>NUCLEOTIDE SEQUENCE [LARGE SCALE GENOMIC DNA]</scope>
    <source>
        <strain evidence="2 3">CCM 8654</strain>
    </source>
</reference>
<dbReference type="Gene3D" id="3.40.50.2300">
    <property type="match status" value="1"/>
</dbReference>